<dbReference type="InterPro" id="IPR028051">
    <property type="entry name" value="CheX-like_dom"/>
</dbReference>
<keyword evidence="4" id="KW-1185">Reference proteome</keyword>
<gene>
    <name evidence="3" type="ORF">GRAN_1939</name>
</gene>
<dbReference type="Gene3D" id="3.40.1550.10">
    <property type="entry name" value="CheC-like"/>
    <property type="match status" value="1"/>
</dbReference>
<dbReference type="SUPFAM" id="SSF103039">
    <property type="entry name" value="CheC-like"/>
    <property type="match status" value="1"/>
</dbReference>
<dbReference type="Proteomes" id="UP000289437">
    <property type="component" value="Unassembled WGS sequence"/>
</dbReference>
<sequence>MKASDLAGLMPVCCSDVLHSMCFTSLLNTSTLDAHQAGVPPPREDYGFGLRFKGVVSGRFGMHLGMGTARTLTANFLAKEVQQLAAGDVDEIVCELANMLCGSVVSQVDGEHGYVLTPPEPIGTLPDFDEEDVLISRFDTDSGTITTWFVVEGEPCPR</sequence>
<dbReference type="AlphaFoldDB" id="A0A4Q0T9A5"/>
<evidence type="ECO:0000313" key="3">
    <source>
        <dbReference type="EMBL" id="RXH58629.1"/>
    </source>
</evidence>
<dbReference type="EMBL" id="RDSM01000001">
    <property type="protein sequence ID" value="RXH58629.1"/>
    <property type="molecule type" value="Genomic_DNA"/>
</dbReference>
<dbReference type="InterPro" id="IPR028976">
    <property type="entry name" value="CheC-like_sf"/>
</dbReference>
<proteinExistence type="predicted"/>
<evidence type="ECO:0000256" key="1">
    <source>
        <dbReference type="ARBA" id="ARBA00022500"/>
    </source>
</evidence>
<dbReference type="Pfam" id="PF13690">
    <property type="entry name" value="CheX"/>
    <property type="match status" value="1"/>
</dbReference>
<reference evidence="4" key="2">
    <citation type="submission" date="2019-02" db="EMBL/GenBank/DDBJ databases">
        <title>Granulicella sibirica sp. nov., a psychrotolerant acidobacterium isolated from an organic soil layer in forested tundra, West Siberia.</title>
        <authorList>
            <person name="Oshkin I.Y."/>
            <person name="Kulichevskaya I.S."/>
            <person name="Rijpstra W.I.C."/>
            <person name="Sinninghe Damste J.S."/>
            <person name="Rakitin A.L."/>
            <person name="Ravin N.V."/>
            <person name="Dedysh S.N."/>
        </authorList>
    </citation>
    <scope>NUCLEOTIDE SEQUENCE [LARGE SCALE GENOMIC DNA]</scope>
    <source>
        <strain evidence="4">AF10</strain>
    </source>
</reference>
<evidence type="ECO:0000313" key="4">
    <source>
        <dbReference type="Proteomes" id="UP000289437"/>
    </source>
</evidence>
<evidence type="ECO:0000259" key="2">
    <source>
        <dbReference type="Pfam" id="PF13690"/>
    </source>
</evidence>
<dbReference type="OrthoDB" id="122762at2"/>
<dbReference type="GO" id="GO:0006935">
    <property type="term" value="P:chemotaxis"/>
    <property type="evidence" value="ECO:0007669"/>
    <property type="project" value="UniProtKB-KW"/>
</dbReference>
<feature type="domain" description="Chemotaxis phosphatase CheX-like" evidence="2">
    <location>
        <begin position="51"/>
        <end position="122"/>
    </location>
</feature>
<protein>
    <recommendedName>
        <fullName evidence="2">Chemotaxis phosphatase CheX-like domain-containing protein</fullName>
    </recommendedName>
</protein>
<name>A0A4Q0T9A5_9BACT</name>
<accession>A0A4Q0T9A5</accession>
<reference evidence="3 4" key="1">
    <citation type="submission" date="2018-11" db="EMBL/GenBank/DDBJ databases">
        <authorList>
            <person name="Mardanov A.V."/>
            <person name="Ravin N.V."/>
            <person name="Dedysh S.N."/>
        </authorList>
    </citation>
    <scope>NUCLEOTIDE SEQUENCE [LARGE SCALE GENOMIC DNA]</scope>
    <source>
        <strain evidence="3 4">AF10</strain>
    </source>
</reference>
<keyword evidence="1" id="KW-0145">Chemotaxis</keyword>
<comment type="caution">
    <text evidence="3">The sequence shown here is derived from an EMBL/GenBank/DDBJ whole genome shotgun (WGS) entry which is preliminary data.</text>
</comment>
<dbReference type="RefSeq" id="WP_128912592.1">
    <property type="nucleotide sequence ID" value="NZ_RDSM01000001.1"/>
</dbReference>
<organism evidence="3 4">
    <name type="scientific">Granulicella sibirica</name>
    <dbReference type="NCBI Taxonomy" id="2479048"/>
    <lineage>
        <taxon>Bacteria</taxon>
        <taxon>Pseudomonadati</taxon>
        <taxon>Acidobacteriota</taxon>
        <taxon>Terriglobia</taxon>
        <taxon>Terriglobales</taxon>
        <taxon>Acidobacteriaceae</taxon>
        <taxon>Granulicella</taxon>
    </lineage>
</organism>